<feature type="signal peptide" evidence="1">
    <location>
        <begin position="1"/>
        <end position="19"/>
    </location>
</feature>
<comment type="caution">
    <text evidence="2">The sequence shown here is derived from an EMBL/GenBank/DDBJ whole genome shotgun (WGS) entry which is preliminary data.</text>
</comment>
<evidence type="ECO:0000313" key="2">
    <source>
        <dbReference type="EMBL" id="KAH7111502.1"/>
    </source>
</evidence>
<accession>A0A9P9D2W5</accession>
<dbReference type="AlphaFoldDB" id="A0A9P9D2W5"/>
<name>A0A9P9D2W5_9HYPO</name>
<dbReference type="Pfam" id="PF11578">
    <property type="entry name" value="DUF3237"/>
    <property type="match status" value="1"/>
</dbReference>
<gene>
    <name evidence="2" type="ORF">B0J13DRAFT_614189</name>
</gene>
<dbReference type="Proteomes" id="UP000717696">
    <property type="component" value="Unassembled WGS sequence"/>
</dbReference>
<keyword evidence="1" id="KW-0732">Signal</keyword>
<keyword evidence="3" id="KW-1185">Reference proteome</keyword>
<sequence>MHFLSSLAVLATLATFTGARNAPVAPKLDLLSTLTLRLGASFDLGGAVPFGNTVDVIPVVGGTFNGSRLSGEVLNLGADYRLTDRAGIIRPDAHLSLRTHDGANVYLQLEGAVQPDGRGLIHIKFQTATDGSYSWLNIVKAVGVSTTQGTGSVPDVVVIEVWNVTPA</sequence>
<dbReference type="PANTHER" id="PTHR37315:SF1">
    <property type="entry name" value="UPF0311 PROTEIN BLR7842"/>
    <property type="match status" value="1"/>
</dbReference>
<evidence type="ECO:0000256" key="1">
    <source>
        <dbReference type="SAM" id="SignalP"/>
    </source>
</evidence>
<protein>
    <submittedName>
        <fullName evidence="2">Uncharacterized protein</fullName>
    </submittedName>
</protein>
<organism evidence="2 3">
    <name type="scientific">Dactylonectria estremocensis</name>
    <dbReference type="NCBI Taxonomy" id="1079267"/>
    <lineage>
        <taxon>Eukaryota</taxon>
        <taxon>Fungi</taxon>
        <taxon>Dikarya</taxon>
        <taxon>Ascomycota</taxon>
        <taxon>Pezizomycotina</taxon>
        <taxon>Sordariomycetes</taxon>
        <taxon>Hypocreomycetidae</taxon>
        <taxon>Hypocreales</taxon>
        <taxon>Nectriaceae</taxon>
        <taxon>Dactylonectria</taxon>
    </lineage>
</organism>
<dbReference type="Gene3D" id="2.40.160.20">
    <property type="match status" value="1"/>
</dbReference>
<feature type="chain" id="PRO_5040267858" evidence="1">
    <location>
        <begin position="20"/>
        <end position="167"/>
    </location>
</feature>
<proteinExistence type="predicted"/>
<dbReference type="PANTHER" id="PTHR37315">
    <property type="entry name" value="UPF0311 PROTEIN BLR7842"/>
    <property type="match status" value="1"/>
</dbReference>
<evidence type="ECO:0000313" key="3">
    <source>
        <dbReference type="Proteomes" id="UP000717696"/>
    </source>
</evidence>
<dbReference type="EMBL" id="JAGMUU010000056">
    <property type="protein sequence ID" value="KAH7111502.1"/>
    <property type="molecule type" value="Genomic_DNA"/>
</dbReference>
<reference evidence="2" key="1">
    <citation type="journal article" date="2021" name="Nat. Commun.">
        <title>Genetic determinants of endophytism in the Arabidopsis root mycobiome.</title>
        <authorList>
            <person name="Mesny F."/>
            <person name="Miyauchi S."/>
            <person name="Thiergart T."/>
            <person name="Pickel B."/>
            <person name="Atanasova L."/>
            <person name="Karlsson M."/>
            <person name="Huettel B."/>
            <person name="Barry K.W."/>
            <person name="Haridas S."/>
            <person name="Chen C."/>
            <person name="Bauer D."/>
            <person name="Andreopoulos W."/>
            <person name="Pangilinan J."/>
            <person name="LaButti K."/>
            <person name="Riley R."/>
            <person name="Lipzen A."/>
            <person name="Clum A."/>
            <person name="Drula E."/>
            <person name="Henrissat B."/>
            <person name="Kohler A."/>
            <person name="Grigoriev I.V."/>
            <person name="Martin F.M."/>
            <person name="Hacquard S."/>
        </authorList>
    </citation>
    <scope>NUCLEOTIDE SEQUENCE</scope>
    <source>
        <strain evidence="2">MPI-CAGE-AT-0021</strain>
    </source>
</reference>
<dbReference type="OrthoDB" id="2544694at2759"/>
<dbReference type="InterPro" id="IPR020915">
    <property type="entry name" value="UPF0311"/>
</dbReference>